<dbReference type="SUPFAM" id="SSF56425">
    <property type="entry name" value="Succinate dehydrogenase/fumarate reductase flavoprotein, catalytic domain"/>
    <property type="match status" value="1"/>
</dbReference>
<dbReference type="InterPro" id="IPR036188">
    <property type="entry name" value="FAD/NAD-bd_sf"/>
</dbReference>
<keyword evidence="6" id="KW-1185">Reference proteome</keyword>
<dbReference type="Gene3D" id="3.50.50.60">
    <property type="entry name" value="FAD/NAD(P)-binding domain"/>
    <property type="match status" value="1"/>
</dbReference>
<feature type="domain" description="FAD-dependent oxidoreductase 2 FAD-binding" evidence="4">
    <location>
        <begin position="5"/>
        <end position="268"/>
    </location>
</feature>
<keyword evidence="2" id="KW-0560">Oxidoreductase</keyword>
<comment type="caution">
    <text evidence="5">The sequence shown here is derived from an EMBL/GenBank/DDBJ whole genome shotgun (WGS) entry which is preliminary data.</text>
</comment>
<evidence type="ECO:0000313" key="6">
    <source>
        <dbReference type="Proteomes" id="UP001433268"/>
    </source>
</evidence>
<dbReference type="EMBL" id="JAQQWN010000005">
    <property type="protein sequence ID" value="KAK8085073.1"/>
    <property type="molecule type" value="Genomic_DNA"/>
</dbReference>
<evidence type="ECO:0000313" key="5">
    <source>
        <dbReference type="EMBL" id="KAK8085073.1"/>
    </source>
</evidence>
<protein>
    <submittedName>
        <fullName evidence="5">FAD/NAD(P)-binding domain-containing protein</fullName>
    </submittedName>
</protein>
<keyword evidence="1" id="KW-0285">Flavoprotein</keyword>
<name>A0ABR1WNS9_9PEZI</name>
<feature type="compositionally biased region" description="Basic residues" evidence="3">
    <location>
        <begin position="148"/>
        <end position="160"/>
    </location>
</feature>
<organism evidence="5 6">
    <name type="scientific">Apiospora hydei</name>
    <dbReference type="NCBI Taxonomy" id="1337664"/>
    <lineage>
        <taxon>Eukaryota</taxon>
        <taxon>Fungi</taxon>
        <taxon>Dikarya</taxon>
        <taxon>Ascomycota</taxon>
        <taxon>Pezizomycotina</taxon>
        <taxon>Sordariomycetes</taxon>
        <taxon>Xylariomycetidae</taxon>
        <taxon>Amphisphaeriales</taxon>
        <taxon>Apiosporaceae</taxon>
        <taxon>Apiospora</taxon>
    </lineage>
</organism>
<dbReference type="GeneID" id="92043719"/>
<dbReference type="RefSeq" id="XP_066669582.1">
    <property type="nucleotide sequence ID" value="XM_066810659.1"/>
</dbReference>
<evidence type="ECO:0000256" key="2">
    <source>
        <dbReference type="ARBA" id="ARBA00023002"/>
    </source>
</evidence>
<proteinExistence type="predicted"/>
<feature type="region of interest" description="Disordered" evidence="3">
    <location>
        <begin position="16"/>
        <end position="45"/>
    </location>
</feature>
<evidence type="ECO:0000259" key="4">
    <source>
        <dbReference type="Pfam" id="PF00890"/>
    </source>
</evidence>
<gene>
    <name evidence="5" type="ORF">PG997_006344</name>
</gene>
<dbReference type="Pfam" id="PF00890">
    <property type="entry name" value="FAD_binding_2"/>
    <property type="match status" value="1"/>
</dbReference>
<dbReference type="Gene3D" id="3.90.700.10">
    <property type="entry name" value="Succinate dehydrogenase/fumarate reductase flavoprotein, catalytic domain"/>
    <property type="match status" value="1"/>
</dbReference>
<accession>A0ABR1WNS9</accession>
<dbReference type="Proteomes" id="UP001433268">
    <property type="component" value="Unassembled WGS sequence"/>
</dbReference>
<evidence type="ECO:0000256" key="3">
    <source>
        <dbReference type="SAM" id="MobiDB-lite"/>
    </source>
</evidence>
<reference evidence="5 6" key="1">
    <citation type="submission" date="2023-01" db="EMBL/GenBank/DDBJ databases">
        <title>Analysis of 21 Apiospora genomes using comparative genomics revels a genus with tremendous synthesis potential of carbohydrate active enzymes and secondary metabolites.</title>
        <authorList>
            <person name="Sorensen T."/>
        </authorList>
    </citation>
    <scope>NUCLEOTIDE SEQUENCE [LARGE SCALE GENOMIC DNA]</scope>
    <source>
        <strain evidence="5 6">CBS 114990</strain>
    </source>
</reference>
<dbReference type="InterPro" id="IPR003953">
    <property type="entry name" value="FAD-dep_OxRdtase_2_FAD-bd"/>
</dbReference>
<feature type="compositionally biased region" description="Low complexity" evidence="3">
    <location>
        <begin position="34"/>
        <end position="45"/>
    </location>
</feature>
<feature type="region of interest" description="Disordered" evidence="3">
    <location>
        <begin position="125"/>
        <end position="162"/>
    </location>
</feature>
<feature type="compositionally biased region" description="Low complexity" evidence="3">
    <location>
        <begin position="17"/>
        <end position="26"/>
    </location>
</feature>
<sequence>MPAKRTLFRARLGVVLATGDPSTPSSTPAPPPSSSSTGGSACSGSGVALARQVGGAVISYICMEKTTKPPSPPSALPLARTHMSGIAELGRKAGGEAFLILDARQWALATKKPKPKAKERLLQKMKLGKKKADNSSNNKTNKLPRDKRAARKPQKPRHQKAATLHRLAKKIGVNADGLGQAVSEYNESIRAGREDEFGKKPEHRALALKKAPYYAVDISLPRGRSPTPRRRTRIVPFIRIDEESGLVHDEEGRHVRGLYAAGQYTIGGSVSGGGLEGAVYPLDEKVKNDGLDDIAANVCSARRAGEACGGVQEADDTLDRGGEHSRDVERGRCVCNQ</sequence>
<dbReference type="InterPro" id="IPR027477">
    <property type="entry name" value="Succ_DH/fumarate_Rdtase_cat_sf"/>
</dbReference>
<evidence type="ECO:0000256" key="1">
    <source>
        <dbReference type="ARBA" id="ARBA00022630"/>
    </source>
</evidence>